<reference evidence="2" key="1">
    <citation type="submission" date="2018-05" db="EMBL/GenBank/DDBJ databases">
        <authorList>
            <person name="Lanie J.A."/>
            <person name="Ng W.-L."/>
            <person name="Kazmierczak K.M."/>
            <person name="Andrzejewski T.M."/>
            <person name="Davidsen T.M."/>
            <person name="Wayne K.J."/>
            <person name="Tettelin H."/>
            <person name="Glass J.I."/>
            <person name="Rusch D."/>
            <person name="Podicherti R."/>
            <person name="Tsui H.-C.T."/>
            <person name="Winkler M.E."/>
        </authorList>
    </citation>
    <scope>NUCLEOTIDE SEQUENCE</scope>
</reference>
<dbReference type="InterPro" id="IPR000825">
    <property type="entry name" value="SUF_FeS_clus_asmbl_SufBD_core"/>
</dbReference>
<gene>
    <name evidence="2" type="ORF">METZ01_LOCUS62026</name>
</gene>
<protein>
    <recommendedName>
        <fullName evidence="1">SUF system FeS cluster assembly SufBD core domain-containing protein</fullName>
    </recommendedName>
</protein>
<dbReference type="Pfam" id="PF01458">
    <property type="entry name" value="SUFBD_core"/>
    <property type="match status" value="1"/>
</dbReference>
<dbReference type="PANTHER" id="PTHR43575:SF1">
    <property type="entry name" value="PROTEIN ABCI7, CHLOROPLASTIC"/>
    <property type="match status" value="1"/>
</dbReference>
<dbReference type="GO" id="GO:0016226">
    <property type="term" value="P:iron-sulfur cluster assembly"/>
    <property type="evidence" value="ECO:0007669"/>
    <property type="project" value="InterPro"/>
</dbReference>
<dbReference type="InterPro" id="IPR055346">
    <property type="entry name" value="Fe-S_cluster_assembly_SufBD"/>
</dbReference>
<dbReference type="EMBL" id="UINC01003778">
    <property type="protein sequence ID" value="SVA09172.1"/>
    <property type="molecule type" value="Genomic_DNA"/>
</dbReference>
<dbReference type="AlphaFoldDB" id="A0A381SYU8"/>
<accession>A0A381SYU8</accession>
<evidence type="ECO:0000313" key="2">
    <source>
        <dbReference type="EMBL" id="SVA09172.1"/>
    </source>
</evidence>
<organism evidence="2">
    <name type="scientific">marine metagenome</name>
    <dbReference type="NCBI Taxonomy" id="408172"/>
    <lineage>
        <taxon>unclassified sequences</taxon>
        <taxon>metagenomes</taxon>
        <taxon>ecological metagenomes</taxon>
    </lineage>
</organism>
<sequence length="416" mass="47605">MENIQNIYDSNIKSILGGNLDYFQNYRQKIIKNFALDNQSIQNNESTKHIDRNVLNNLNFKINQSSLHYKHLNNDKLDSSIIVKNGIHYSFINLNNKSVIINPLNSDFDLLINKLEKNKDLFKDDYIVNLNSIFLNSGFDFTLKENTNLRTIISHENDQLDSTIYAKNFLNIKKNSKLLLIEKFINKTPSNSNIINFFELEEGSEVIHLVIQNNSNESNIQFTSHATCHKNSVFNQMVFNSGDVSLRNHHYANLIGEHSEANLKGIFFAGKKQIIDNKTNINHLIHSCTSNQIYKGVLTDNAKASYLSKTFVDKQAQKTDGYQLSKGILLSEDAYFHSKPELKIFADDVKCSHGSTIGPFDNEEIFYLRTRGINNKDAKSLLVKAFCQDLLSKIKDVSYSNEANTLIDEWLLSNIN</sequence>
<dbReference type="SUPFAM" id="SSF101960">
    <property type="entry name" value="Stabilizer of iron transporter SufD"/>
    <property type="match status" value="1"/>
</dbReference>
<feature type="domain" description="SUF system FeS cluster assembly SufBD core" evidence="1">
    <location>
        <begin position="162"/>
        <end position="386"/>
    </location>
</feature>
<dbReference type="InterPro" id="IPR037284">
    <property type="entry name" value="SUF_FeS_clus_asmbl_SufBD_sf"/>
</dbReference>
<proteinExistence type="predicted"/>
<name>A0A381SYU8_9ZZZZ</name>
<evidence type="ECO:0000259" key="1">
    <source>
        <dbReference type="Pfam" id="PF01458"/>
    </source>
</evidence>
<dbReference type="PANTHER" id="PTHR43575">
    <property type="entry name" value="PROTEIN ABCI7, CHLOROPLASTIC"/>
    <property type="match status" value="1"/>
</dbReference>